<accession>A0A1L0BFD6</accession>
<dbReference type="Pfam" id="PF14555">
    <property type="entry name" value="UBA_4"/>
    <property type="match status" value="1"/>
</dbReference>
<dbReference type="Pfam" id="PF08059">
    <property type="entry name" value="SEP"/>
    <property type="match status" value="1"/>
</dbReference>
<evidence type="ECO:0000259" key="2">
    <source>
        <dbReference type="PROSITE" id="PS50033"/>
    </source>
</evidence>
<dbReference type="InterPro" id="IPR009060">
    <property type="entry name" value="UBA-like_sf"/>
</dbReference>
<dbReference type="GO" id="GO:0031468">
    <property type="term" value="P:nuclear membrane reassembly"/>
    <property type="evidence" value="ECO:0007669"/>
    <property type="project" value="TreeGrafter"/>
</dbReference>
<dbReference type="Gene3D" id="3.30.420.210">
    <property type="entry name" value="SEP domain"/>
    <property type="match status" value="1"/>
</dbReference>
<dbReference type="InterPro" id="IPR001012">
    <property type="entry name" value="UBX_dom"/>
</dbReference>
<dbReference type="PROSITE" id="PS51399">
    <property type="entry name" value="SEP"/>
    <property type="match status" value="1"/>
</dbReference>
<feature type="domain" description="SEP" evidence="3">
    <location>
        <begin position="174"/>
        <end position="239"/>
    </location>
</feature>
<dbReference type="SUPFAM" id="SSF54236">
    <property type="entry name" value="Ubiquitin-like"/>
    <property type="match status" value="1"/>
</dbReference>
<dbReference type="GO" id="GO:0007030">
    <property type="term" value="P:Golgi organization"/>
    <property type="evidence" value="ECO:0007669"/>
    <property type="project" value="TreeGrafter"/>
</dbReference>
<sequence length="363" mass="40325">MSENDQLIESFVAVTNASRYLAEQYLRRNDNDLTTAIEDYYSSNGASVSPEPQDVSRSHRAGVRTLRDLGNESDDPDDKTNANFFTGGEKSALQVENPNKDKKNDNDPLQPSLIERIFQRARDQMQEHDDRPSAQDEEETPRHFSGTGIKLGDSATPLELQPQLPAHAPRVPSKVSREITFWRQGFTVGDGPLQRYDDPENQQVLQELKNGRVPVSVLGVEFGQDVDVSVIKKTEEDYTPPKRKLGGFLGHGQRLGSPVPGEASPTPTIESPAPEKAKPSNEGTGDSPVQIRFANGKRVAHKFNSTDSISVVYLFVRHHELNDAPLRAFILSHAFPVKPIEELDGVTVAEAQLKNATIIQRWK</sequence>
<dbReference type="SUPFAM" id="SSF46934">
    <property type="entry name" value="UBA-like"/>
    <property type="match status" value="1"/>
</dbReference>
<proteinExistence type="predicted"/>
<evidence type="ECO:0000256" key="1">
    <source>
        <dbReference type="SAM" id="MobiDB-lite"/>
    </source>
</evidence>
<dbReference type="SMART" id="SM00166">
    <property type="entry name" value="UBX"/>
    <property type="match status" value="1"/>
</dbReference>
<dbReference type="PROSITE" id="PS50033">
    <property type="entry name" value="UBX"/>
    <property type="match status" value="1"/>
</dbReference>
<organism evidence="4 5">
    <name type="scientific">Sungouiella intermedia</name>
    <dbReference type="NCBI Taxonomy" id="45354"/>
    <lineage>
        <taxon>Eukaryota</taxon>
        <taxon>Fungi</taxon>
        <taxon>Dikarya</taxon>
        <taxon>Ascomycota</taxon>
        <taxon>Saccharomycotina</taxon>
        <taxon>Pichiomycetes</taxon>
        <taxon>Metschnikowiaceae</taxon>
        <taxon>Sungouiella</taxon>
    </lineage>
</organism>
<dbReference type="InterPro" id="IPR036241">
    <property type="entry name" value="NSFL1C_SEP_dom_sf"/>
</dbReference>
<dbReference type="GO" id="GO:0005634">
    <property type="term" value="C:nucleus"/>
    <property type="evidence" value="ECO:0007669"/>
    <property type="project" value="TreeGrafter"/>
</dbReference>
<evidence type="ECO:0000313" key="5">
    <source>
        <dbReference type="Proteomes" id="UP000182259"/>
    </source>
</evidence>
<dbReference type="Gene3D" id="1.10.8.10">
    <property type="entry name" value="DNA helicase RuvA subunit, C-terminal domain"/>
    <property type="match status" value="1"/>
</dbReference>
<dbReference type="Pfam" id="PF00789">
    <property type="entry name" value="UBX"/>
    <property type="match status" value="1"/>
</dbReference>
<dbReference type="AlphaFoldDB" id="A0A1L0BFD6"/>
<dbReference type="Proteomes" id="UP000182259">
    <property type="component" value="Chromosome I"/>
</dbReference>
<dbReference type="InterPro" id="IPR029071">
    <property type="entry name" value="Ubiquitin-like_domsf"/>
</dbReference>
<dbReference type="PANTHER" id="PTHR23333:SF20">
    <property type="entry name" value="NSFL1 COFACTOR P47"/>
    <property type="match status" value="1"/>
</dbReference>
<feature type="region of interest" description="Disordered" evidence="1">
    <location>
        <begin position="123"/>
        <end position="150"/>
    </location>
</feature>
<dbReference type="FunFam" id="3.30.420.210:FF:000002">
    <property type="entry name" value="UBX domain-containing protein 1"/>
    <property type="match status" value="1"/>
</dbReference>
<reference evidence="5" key="1">
    <citation type="submission" date="2016-10" db="EMBL/GenBank/DDBJ databases">
        <authorList>
            <person name="Geijer C."/>
            <person name="Jareborg N."/>
            <person name="Dainat J."/>
        </authorList>
    </citation>
    <scope>NUCLEOTIDE SEQUENCE [LARGE SCALE GENOMIC DNA]</scope>
    <source>
        <strain evidence="5">PYCC 4715</strain>
    </source>
</reference>
<dbReference type="SMART" id="SM00553">
    <property type="entry name" value="SEP"/>
    <property type="match status" value="1"/>
</dbReference>
<feature type="domain" description="UBX" evidence="2">
    <location>
        <begin position="282"/>
        <end position="361"/>
    </location>
</feature>
<protein>
    <submittedName>
        <fullName evidence="4">CIC11C00000001228</fullName>
    </submittedName>
</protein>
<dbReference type="PANTHER" id="PTHR23333">
    <property type="entry name" value="UBX DOMAIN CONTAINING PROTEIN"/>
    <property type="match status" value="1"/>
</dbReference>
<dbReference type="GO" id="GO:0043130">
    <property type="term" value="F:ubiquitin binding"/>
    <property type="evidence" value="ECO:0007669"/>
    <property type="project" value="TreeGrafter"/>
</dbReference>
<dbReference type="InterPro" id="IPR012989">
    <property type="entry name" value="SEP_domain"/>
</dbReference>
<evidence type="ECO:0000313" key="4">
    <source>
        <dbReference type="EMBL" id="SGZ48983.1"/>
    </source>
</evidence>
<gene>
    <name evidence="4" type="ORF">SAMEA4029009_CIC11G00000001228</name>
</gene>
<name>A0A1L0BFD6_9ASCO</name>
<dbReference type="GO" id="GO:0061025">
    <property type="term" value="P:membrane fusion"/>
    <property type="evidence" value="ECO:0007669"/>
    <property type="project" value="TreeGrafter"/>
</dbReference>
<dbReference type="EMBL" id="LT635764">
    <property type="protein sequence ID" value="SGZ48983.1"/>
    <property type="molecule type" value="Genomic_DNA"/>
</dbReference>
<feature type="region of interest" description="Disordered" evidence="1">
    <location>
        <begin position="241"/>
        <end position="289"/>
    </location>
</feature>
<feature type="region of interest" description="Disordered" evidence="1">
    <location>
        <begin position="66"/>
        <end position="111"/>
    </location>
</feature>
<dbReference type="Gene3D" id="3.10.20.90">
    <property type="entry name" value="Phosphatidylinositol 3-kinase Catalytic Subunit, Chain A, domain 1"/>
    <property type="match status" value="1"/>
</dbReference>
<dbReference type="GO" id="GO:0000045">
    <property type="term" value="P:autophagosome assembly"/>
    <property type="evidence" value="ECO:0007669"/>
    <property type="project" value="TreeGrafter"/>
</dbReference>
<dbReference type="GO" id="GO:0005829">
    <property type="term" value="C:cytosol"/>
    <property type="evidence" value="ECO:0007669"/>
    <property type="project" value="TreeGrafter"/>
</dbReference>
<feature type="compositionally biased region" description="Basic and acidic residues" evidence="1">
    <location>
        <begin position="123"/>
        <end position="134"/>
    </location>
</feature>
<dbReference type="GO" id="GO:0043161">
    <property type="term" value="P:proteasome-mediated ubiquitin-dependent protein catabolic process"/>
    <property type="evidence" value="ECO:0007669"/>
    <property type="project" value="TreeGrafter"/>
</dbReference>
<evidence type="ECO:0000259" key="3">
    <source>
        <dbReference type="PROSITE" id="PS51399"/>
    </source>
</evidence>
<dbReference type="SUPFAM" id="SSF102848">
    <property type="entry name" value="NSFL1 (p97 ATPase) cofactor p47, SEP domain"/>
    <property type="match status" value="1"/>
</dbReference>